<reference evidence="10" key="1">
    <citation type="submission" date="2014-05" db="EMBL/GenBank/DDBJ databases">
        <title>Capsicum annuum strain Jeju mitochondrial DNA, complete genome.</title>
        <authorList>
            <person name="Jo Y.D."/>
            <person name="Choi Y."/>
            <person name="Kim D.-H."/>
            <person name="Kim B.-D."/>
            <person name="Kang B.-C."/>
        </authorList>
    </citation>
    <scope>NUCLEOTIDE SEQUENCE</scope>
</reference>
<dbReference type="GO" id="GO:0006099">
    <property type="term" value="P:tricarboxylic acid cycle"/>
    <property type="evidence" value="ECO:0007669"/>
    <property type="project" value="InterPro"/>
</dbReference>
<dbReference type="Gene3D" id="3.40.50.12240">
    <property type="match status" value="1"/>
</dbReference>
<dbReference type="Gene3D" id="1.20.1300.10">
    <property type="entry name" value="Fumarate reductase/succinate dehydrogenase, transmembrane subunit"/>
    <property type="match status" value="1"/>
</dbReference>
<dbReference type="GO" id="GO:0009055">
    <property type="term" value="F:electron transfer activity"/>
    <property type="evidence" value="ECO:0007669"/>
    <property type="project" value="InterPro"/>
</dbReference>
<dbReference type="AlphaFoldDB" id="A0A075VT29"/>
<dbReference type="GO" id="GO:0045273">
    <property type="term" value="C:respiratory chain complex II (succinate dehydrogenase)"/>
    <property type="evidence" value="ECO:0007669"/>
    <property type="project" value="UniProtKB-ARBA"/>
</dbReference>
<dbReference type="OrthoDB" id="1305056at2759"/>
<dbReference type="EMBL" id="KJ865410">
    <property type="protein sequence ID" value="AIG89998.1"/>
    <property type="molecule type" value="Genomic_DNA"/>
</dbReference>
<evidence type="ECO:0000256" key="9">
    <source>
        <dbReference type="SAM" id="Phobius"/>
    </source>
</evidence>
<protein>
    <submittedName>
        <fullName evidence="10">Uncharacterized protein</fullName>
    </submittedName>
</protein>
<evidence type="ECO:0000256" key="6">
    <source>
        <dbReference type="ARBA" id="ARBA00022989"/>
    </source>
</evidence>
<gene>
    <name evidence="10" type="primary">orf277</name>
</gene>
<keyword evidence="4 9" id="KW-0812">Transmembrane</keyword>
<dbReference type="GO" id="GO:0005743">
    <property type="term" value="C:mitochondrial inner membrane"/>
    <property type="evidence" value="ECO:0007669"/>
    <property type="project" value="UniProtKB-SubCell"/>
</dbReference>
<organism evidence="10">
    <name type="scientific">Capsicum annuum</name>
    <name type="common">Capsicum pepper</name>
    <dbReference type="NCBI Taxonomy" id="4072"/>
    <lineage>
        <taxon>Eukaryota</taxon>
        <taxon>Viridiplantae</taxon>
        <taxon>Streptophyta</taxon>
        <taxon>Embryophyta</taxon>
        <taxon>Tracheophyta</taxon>
        <taxon>Spermatophyta</taxon>
        <taxon>Magnoliopsida</taxon>
        <taxon>eudicotyledons</taxon>
        <taxon>Gunneridae</taxon>
        <taxon>Pentapetalae</taxon>
        <taxon>asterids</taxon>
        <taxon>lamiids</taxon>
        <taxon>Solanales</taxon>
        <taxon>Solanaceae</taxon>
        <taxon>Solanoideae</taxon>
        <taxon>Capsiceae</taxon>
        <taxon>Capsicum</taxon>
    </lineage>
</organism>
<evidence type="ECO:0000256" key="3">
    <source>
        <dbReference type="ARBA" id="ARBA00022617"/>
    </source>
</evidence>
<proteinExistence type="predicted"/>
<evidence type="ECO:0000256" key="7">
    <source>
        <dbReference type="ARBA" id="ARBA00023004"/>
    </source>
</evidence>
<name>A0A075VT29_CAPAN</name>
<evidence type="ECO:0000256" key="5">
    <source>
        <dbReference type="ARBA" id="ARBA00022723"/>
    </source>
</evidence>
<feature type="transmembrane region" description="Helical" evidence="9">
    <location>
        <begin position="223"/>
        <end position="243"/>
    </location>
</feature>
<dbReference type="InterPro" id="IPR018495">
    <property type="entry name" value="Succ_DH_cyt_bsu_CS"/>
</dbReference>
<keyword evidence="5" id="KW-0479">Metal-binding</keyword>
<keyword evidence="8 9" id="KW-0472">Membrane</keyword>
<accession>A0A1U8QCP3</accession>
<comment type="subcellular location">
    <subcellularLocation>
        <location evidence="1">Mitochondrion inner membrane</location>
        <topology evidence="1">Single-pass membrane protein</topology>
    </subcellularLocation>
</comment>
<keyword evidence="10" id="KW-0496">Mitochondrion</keyword>
<dbReference type="PROSITE" id="PS01000">
    <property type="entry name" value="SDH_CYT_1"/>
    <property type="match status" value="1"/>
</dbReference>
<evidence type="ECO:0000256" key="4">
    <source>
        <dbReference type="ARBA" id="ARBA00022692"/>
    </source>
</evidence>
<geneLocation type="mitochondrion" evidence="10"/>
<sequence length="277" mass="30492">MNILRPLSPHLPIYKPQLTSTFSISHRISEVSKVANGSIFFFRMYSNKKKKMKTLAEIYSRTTPMHESPSLGVAEEGLSPLYNSISFPPLSPSPPNTLGIPSNSIIPAPPHSPSSSGMSSINEILSPYTERKVCEAQGRIEEEVSSIANANGITLDEEAPFVLGQWVHGESSNLNYLTSILSDLRTMKEKSQWFESATDVWSKKFFVPSPVEQFHMNPPLVDFSLGLSLCWLLLVLLLLFLLLKVKGAGSLTALPVIETQAGDVSAYIPTNVIPFTI</sequence>
<comment type="subunit">
    <text evidence="2">Component of complex II composed of eight subunits in plants: four classical SDH subunits SDH1, SDH2, SDH3 and SDH4 (a flavoprotein (FP), an iron-sulfur protein (IP), and a cytochrome b composed of a large and a small subunit.), as well as four subunits unknown in mitochondria from bacteria and heterotrophic eukaryotes.</text>
</comment>
<dbReference type="InterPro" id="IPR034804">
    <property type="entry name" value="SQR/QFR_C/D"/>
</dbReference>
<accession>A0A075VT29</accession>
<dbReference type="KEGG" id="cann:19988963"/>
<dbReference type="PANTHER" id="PTHR10978:SF5">
    <property type="entry name" value="SUCCINATE DEHYDROGENASE CYTOCHROME B560 SUBUNIT, MITOCHONDRIAL"/>
    <property type="match status" value="1"/>
</dbReference>
<dbReference type="InterPro" id="IPR014314">
    <property type="entry name" value="Succ_DH_cytb556"/>
</dbReference>
<dbReference type="GO" id="GO:0046872">
    <property type="term" value="F:metal ion binding"/>
    <property type="evidence" value="ECO:0007669"/>
    <property type="project" value="UniProtKB-KW"/>
</dbReference>
<keyword evidence="3" id="KW-0349">Heme</keyword>
<dbReference type="GeneID" id="19988963"/>
<dbReference type="RefSeq" id="YP_009049640.1">
    <property type="nucleotide sequence ID" value="NC_024624.1"/>
</dbReference>
<evidence type="ECO:0000256" key="8">
    <source>
        <dbReference type="ARBA" id="ARBA00023136"/>
    </source>
</evidence>
<evidence type="ECO:0000256" key="1">
    <source>
        <dbReference type="ARBA" id="ARBA00004434"/>
    </source>
</evidence>
<dbReference type="PANTHER" id="PTHR10978">
    <property type="entry name" value="SUCCINATE DEHYDROGENASE CYTOCHROME B560 SUBUNIT"/>
    <property type="match status" value="1"/>
</dbReference>
<dbReference type="SUPFAM" id="SSF81343">
    <property type="entry name" value="Fumarate reductase respiratory complex transmembrane subunits"/>
    <property type="match status" value="1"/>
</dbReference>
<keyword evidence="6 9" id="KW-1133">Transmembrane helix</keyword>
<keyword evidence="7" id="KW-0408">Iron</keyword>
<evidence type="ECO:0000256" key="2">
    <source>
        <dbReference type="ARBA" id="ARBA00011313"/>
    </source>
</evidence>
<evidence type="ECO:0000313" key="10">
    <source>
        <dbReference type="EMBL" id="AIG89998.1"/>
    </source>
</evidence>